<dbReference type="Gene3D" id="1.10.443.10">
    <property type="entry name" value="Intergrase catalytic core"/>
    <property type="match status" value="1"/>
</dbReference>
<feature type="domain" description="Tyr recombinase" evidence="4">
    <location>
        <begin position="140"/>
        <end position="327"/>
    </location>
</feature>
<evidence type="ECO:0000256" key="3">
    <source>
        <dbReference type="SAM" id="MobiDB-lite"/>
    </source>
</evidence>
<dbReference type="GO" id="GO:0015074">
    <property type="term" value="P:DNA integration"/>
    <property type="evidence" value="ECO:0007669"/>
    <property type="project" value="UniProtKB-KW"/>
</dbReference>
<proteinExistence type="predicted"/>
<accession>A0A2Z6IAF2</accession>
<name>A0A2Z6IAF2_9BURK</name>
<dbReference type="InterPro" id="IPR013762">
    <property type="entry name" value="Integrase-like_cat_sf"/>
</dbReference>
<dbReference type="InterPro" id="IPR011010">
    <property type="entry name" value="DNA_brk_join_enz"/>
</dbReference>
<dbReference type="KEGG" id="sutt:SUTMEG_12450"/>
<dbReference type="OrthoDB" id="9801717at2"/>
<dbReference type="Proteomes" id="UP000271003">
    <property type="component" value="Chromosome"/>
</dbReference>
<keyword evidence="6" id="KW-1185">Reference proteome</keyword>
<dbReference type="PROSITE" id="PS51898">
    <property type="entry name" value="TYR_RECOMBINASE"/>
    <property type="match status" value="1"/>
</dbReference>
<keyword evidence="2" id="KW-0233">DNA recombination</keyword>
<evidence type="ECO:0000256" key="1">
    <source>
        <dbReference type="ARBA" id="ARBA00022908"/>
    </source>
</evidence>
<dbReference type="PANTHER" id="PTHR30349">
    <property type="entry name" value="PHAGE INTEGRASE-RELATED"/>
    <property type="match status" value="1"/>
</dbReference>
<evidence type="ECO:0000256" key="2">
    <source>
        <dbReference type="ARBA" id="ARBA00023172"/>
    </source>
</evidence>
<dbReference type="InterPro" id="IPR002104">
    <property type="entry name" value="Integrase_catalytic"/>
</dbReference>
<dbReference type="GO" id="GO:0003677">
    <property type="term" value="F:DNA binding"/>
    <property type="evidence" value="ECO:0007669"/>
    <property type="project" value="InterPro"/>
</dbReference>
<dbReference type="AlphaFoldDB" id="A0A2Z6IAF2"/>
<protein>
    <submittedName>
        <fullName evidence="5">Integrase</fullName>
    </submittedName>
</protein>
<evidence type="ECO:0000259" key="4">
    <source>
        <dbReference type="PROSITE" id="PS51898"/>
    </source>
</evidence>
<reference evidence="5 6" key="1">
    <citation type="journal article" date="2018" name="Int. J. Syst. Evol. Microbiol.">
        <title>Mesosutterella multiformis gen. nov., sp. nov., a member of the family Sutterellaceae and Sutterella megalosphaeroides sp. nov., isolated from human faeces.</title>
        <authorList>
            <person name="Sakamoto M."/>
            <person name="Ikeyama N."/>
            <person name="Kunihiro T."/>
            <person name="Iino T."/>
            <person name="Yuki M."/>
            <person name="Ohkuma M."/>
        </authorList>
    </citation>
    <scope>NUCLEOTIDE SEQUENCE [LARGE SCALE GENOMIC DNA]</scope>
    <source>
        <strain evidence="5 6">6FBBBH3</strain>
    </source>
</reference>
<gene>
    <name evidence="5" type="ORF">SUTMEG_12450</name>
</gene>
<feature type="region of interest" description="Disordered" evidence="3">
    <location>
        <begin position="310"/>
        <end position="331"/>
    </location>
</feature>
<sequence>MSAAAPIVLAANAPFALSTDVRKPASNPALVYLAGLHSRNSRVSMTSKLNVVARLLGWTDIYDCPWQELRADYVIGILTKLAEEGGRPRADGEPRGRQGTCINCYLSAIKGVAKAAWLSKRLPYETFLEISAVKGVRVSREMAGRSLSYRESGKLIRVLEETDIRTVRDRAMLLLMLGCGLRRGEIPDLRFEDYDREDASLTLIGKGDKERTVYLPDEVAEALDAWIDGFRGKAPGRMFGRIRKNGELSLATALDPRSVGLILKTRLDEAGIDERTTPHDLRRTFATRLLDDKVDIVTIKNMMGHANIQTTTRYDRRDDETQKRAARNVRL</sequence>
<organism evidence="5 6">
    <name type="scientific">Sutterella megalosphaeroides</name>
    <dbReference type="NCBI Taxonomy" id="2494234"/>
    <lineage>
        <taxon>Bacteria</taxon>
        <taxon>Pseudomonadati</taxon>
        <taxon>Pseudomonadota</taxon>
        <taxon>Betaproteobacteria</taxon>
        <taxon>Burkholderiales</taxon>
        <taxon>Sutterellaceae</taxon>
        <taxon>Sutterella</taxon>
    </lineage>
</organism>
<evidence type="ECO:0000313" key="5">
    <source>
        <dbReference type="EMBL" id="BBF23354.1"/>
    </source>
</evidence>
<dbReference type="GO" id="GO:0006310">
    <property type="term" value="P:DNA recombination"/>
    <property type="evidence" value="ECO:0007669"/>
    <property type="project" value="UniProtKB-KW"/>
</dbReference>
<feature type="compositionally biased region" description="Basic and acidic residues" evidence="3">
    <location>
        <begin position="313"/>
        <end position="323"/>
    </location>
</feature>
<dbReference type="RefSeq" id="WP_120176977.1">
    <property type="nucleotide sequence ID" value="NZ_AP018786.1"/>
</dbReference>
<dbReference type="PANTHER" id="PTHR30349:SF64">
    <property type="entry name" value="PROPHAGE INTEGRASE INTD-RELATED"/>
    <property type="match status" value="1"/>
</dbReference>
<evidence type="ECO:0000313" key="6">
    <source>
        <dbReference type="Proteomes" id="UP000271003"/>
    </source>
</evidence>
<dbReference type="CDD" id="cd00397">
    <property type="entry name" value="DNA_BRE_C"/>
    <property type="match status" value="1"/>
</dbReference>
<dbReference type="Pfam" id="PF00589">
    <property type="entry name" value="Phage_integrase"/>
    <property type="match status" value="1"/>
</dbReference>
<dbReference type="EMBL" id="AP018786">
    <property type="protein sequence ID" value="BBF23354.1"/>
    <property type="molecule type" value="Genomic_DNA"/>
</dbReference>
<keyword evidence="1" id="KW-0229">DNA integration</keyword>
<dbReference type="SUPFAM" id="SSF56349">
    <property type="entry name" value="DNA breaking-rejoining enzymes"/>
    <property type="match status" value="1"/>
</dbReference>
<dbReference type="InterPro" id="IPR050090">
    <property type="entry name" value="Tyrosine_recombinase_XerCD"/>
</dbReference>